<dbReference type="Gene3D" id="2.30.42.10">
    <property type="match status" value="1"/>
</dbReference>
<feature type="domain" description="PDZ" evidence="12">
    <location>
        <begin position="111"/>
        <end position="203"/>
    </location>
</feature>
<evidence type="ECO:0000256" key="8">
    <source>
        <dbReference type="ARBA" id="ARBA00022989"/>
    </source>
</evidence>
<organism evidence="13 14">
    <name type="scientific">Allofournierella massiliensis</name>
    <dbReference type="NCBI Taxonomy" id="1650663"/>
    <lineage>
        <taxon>Bacteria</taxon>
        <taxon>Bacillati</taxon>
        <taxon>Bacillota</taxon>
        <taxon>Clostridia</taxon>
        <taxon>Eubacteriales</taxon>
        <taxon>Oscillospiraceae</taxon>
        <taxon>Allofournierella</taxon>
    </lineage>
</organism>
<comment type="caution">
    <text evidence="13">The sequence shown here is derived from an EMBL/GenBank/DDBJ whole genome shotgun (WGS) entry which is preliminary data.</text>
</comment>
<dbReference type="InterPro" id="IPR004387">
    <property type="entry name" value="Pept_M50_Zn"/>
</dbReference>
<dbReference type="InterPro" id="IPR041489">
    <property type="entry name" value="PDZ_6"/>
</dbReference>
<feature type="transmembrane region" description="Helical" evidence="11">
    <location>
        <begin position="334"/>
        <end position="353"/>
    </location>
</feature>
<dbReference type="EMBL" id="JAUDCL010000051">
    <property type="protein sequence ID" value="MDM8202617.1"/>
    <property type="molecule type" value="Genomic_DNA"/>
</dbReference>
<keyword evidence="14" id="KW-1185">Reference proteome</keyword>
<dbReference type="Pfam" id="PF17820">
    <property type="entry name" value="PDZ_6"/>
    <property type="match status" value="1"/>
</dbReference>
<protein>
    <recommendedName>
        <fullName evidence="11">Zinc metalloprotease</fullName>
        <ecNumber evidence="11">3.4.24.-</ecNumber>
    </recommendedName>
</protein>
<comment type="similarity">
    <text evidence="3 11">Belongs to the peptidase M50B family.</text>
</comment>
<comment type="cofactor">
    <cofactor evidence="1 11">
        <name>Zn(2+)</name>
        <dbReference type="ChEBI" id="CHEBI:29105"/>
    </cofactor>
</comment>
<evidence type="ECO:0000313" key="14">
    <source>
        <dbReference type="Proteomes" id="UP001529380"/>
    </source>
</evidence>
<keyword evidence="9 11" id="KW-0482">Metalloprotease</keyword>
<evidence type="ECO:0000259" key="12">
    <source>
        <dbReference type="PROSITE" id="PS50106"/>
    </source>
</evidence>
<keyword evidence="5 11" id="KW-0812">Transmembrane</keyword>
<dbReference type="SUPFAM" id="SSF50156">
    <property type="entry name" value="PDZ domain-like"/>
    <property type="match status" value="1"/>
</dbReference>
<keyword evidence="6 11" id="KW-0378">Hydrolase</keyword>
<sequence>MATILTLIISVLIFGLVVMIHELGHFVCAKKAGIQVNEFSIGMGPALFTTVRGGTRYSVRALPIGGYVSMEGEDEELEEPEAGDALQELDAAQEEQPKGLPFPQVKVWKRIIVVAAGAVMNLILGFLVLLLMTAFGDPGASKIVGFVEEGSPVQAAGLQVGDEILAVNGHHCFVMNDVLYELQRTPDQSAGLTVKRNGEIIQLDNVGFELVENGDSVTMNIGFKVYALEKNVKTVVSQAFNYTLFYARLVFRSLIDLVVGRVSVNELSGPVGIASAIGQAASMGVAEVLSMLALLTVNLGVFNLLPVPALDGGKLVFLALEGIFRRPVPKKFEILVNAAGMCFLFGIMIFATFNDIVRLF</sequence>
<keyword evidence="11" id="KW-0479">Metal-binding</keyword>
<evidence type="ECO:0000313" key="13">
    <source>
        <dbReference type="EMBL" id="MDM8202617.1"/>
    </source>
</evidence>
<dbReference type="PROSITE" id="PS50106">
    <property type="entry name" value="PDZ"/>
    <property type="match status" value="1"/>
</dbReference>
<evidence type="ECO:0000256" key="4">
    <source>
        <dbReference type="ARBA" id="ARBA00022670"/>
    </source>
</evidence>
<comment type="subcellular location">
    <subcellularLocation>
        <location evidence="2">Membrane</location>
        <topology evidence="2">Multi-pass membrane protein</topology>
    </subcellularLocation>
</comment>
<evidence type="ECO:0000256" key="6">
    <source>
        <dbReference type="ARBA" id="ARBA00022801"/>
    </source>
</evidence>
<reference evidence="14" key="1">
    <citation type="submission" date="2023-06" db="EMBL/GenBank/DDBJ databases">
        <title>Identification and characterization of horizontal gene transfer across gut microbiota members of farm animals based on homology search.</title>
        <authorList>
            <person name="Zeman M."/>
            <person name="Kubasova T."/>
            <person name="Jahodarova E."/>
            <person name="Nykrynova M."/>
            <person name="Rychlik I."/>
        </authorList>
    </citation>
    <scope>NUCLEOTIDE SEQUENCE [LARGE SCALE GENOMIC DNA]</scope>
    <source>
        <strain evidence="14">ET340</strain>
    </source>
</reference>
<dbReference type="PANTHER" id="PTHR42837">
    <property type="entry name" value="REGULATOR OF SIGMA-E PROTEASE RSEP"/>
    <property type="match status" value="1"/>
</dbReference>
<dbReference type="SMART" id="SM00228">
    <property type="entry name" value="PDZ"/>
    <property type="match status" value="1"/>
</dbReference>
<evidence type="ECO:0000256" key="11">
    <source>
        <dbReference type="RuleBase" id="RU362031"/>
    </source>
</evidence>
<evidence type="ECO:0000256" key="2">
    <source>
        <dbReference type="ARBA" id="ARBA00004141"/>
    </source>
</evidence>
<name>A0ABT7UUS2_9FIRM</name>
<keyword evidence="10 11" id="KW-0472">Membrane</keyword>
<dbReference type="CDD" id="cd06163">
    <property type="entry name" value="S2P-M50_PDZ_RseP-like"/>
    <property type="match status" value="1"/>
</dbReference>
<accession>A0ABT7UUS2</accession>
<evidence type="ECO:0000256" key="5">
    <source>
        <dbReference type="ARBA" id="ARBA00022692"/>
    </source>
</evidence>
<gene>
    <name evidence="13" type="primary">rseP</name>
    <name evidence="13" type="ORF">QUW08_15140</name>
</gene>
<dbReference type="NCBIfam" id="TIGR00054">
    <property type="entry name" value="RIP metalloprotease RseP"/>
    <property type="match status" value="1"/>
</dbReference>
<feature type="transmembrane region" description="Helical" evidence="11">
    <location>
        <begin position="111"/>
        <end position="132"/>
    </location>
</feature>
<dbReference type="InterPro" id="IPR001478">
    <property type="entry name" value="PDZ"/>
</dbReference>
<dbReference type="InterPro" id="IPR036034">
    <property type="entry name" value="PDZ_sf"/>
</dbReference>
<dbReference type="Proteomes" id="UP001529380">
    <property type="component" value="Unassembled WGS sequence"/>
</dbReference>
<dbReference type="EC" id="3.4.24.-" evidence="11"/>
<dbReference type="RefSeq" id="WP_289600837.1">
    <property type="nucleotide sequence ID" value="NZ_JAUDCL010000051.1"/>
</dbReference>
<dbReference type="Pfam" id="PF02163">
    <property type="entry name" value="Peptidase_M50"/>
    <property type="match status" value="1"/>
</dbReference>
<evidence type="ECO:0000256" key="1">
    <source>
        <dbReference type="ARBA" id="ARBA00001947"/>
    </source>
</evidence>
<reference evidence="13 14" key="3">
    <citation type="submission" date="2023-06" db="EMBL/GenBank/DDBJ databases">
        <authorList>
            <person name="Zeman M."/>
            <person name="Kubasova T."/>
            <person name="Jahodarova E."/>
            <person name="Nykrynova M."/>
            <person name="Rychlik I."/>
        </authorList>
    </citation>
    <scope>NUCLEOTIDE SEQUENCE [LARGE SCALE GENOMIC DNA]</scope>
    <source>
        <strain evidence="13 14">ET340</strain>
    </source>
</reference>
<dbReference type="InterPro" id="IPR008915">
    <property type="entry name" value="Peptidase_M50"/>
</dbReference>
<keyword evidence="7 11" id="KW-0862">Zinc</keyword>
<keyword evidence="4" id="KW-0645">Protease</keyword>
<evidence type="ECO:0000256" key="10">
    <source>
        <dbReference type="ARBA" id="ARBA00023136"/>
    </source>
</evidence>
<keyword evidence="8 11" id="KW-1133">Transmembrane helix</keyword>
<dbReference type="PANTHER" id="PTHR42837:SF2">
    <property type="entry name" value="MEMBRANE METALLOPROTEASE ARASP2, CHLOROPLASTIC-RELATED"/>
    <property type="match status" value="1"/>
</dbReference>
<reference evidence="13 14" key="2">
    <citation type="submission" date="2023-06" db="EMBL/GenBank/DDBJ databases">
        <title>Identification and characterization of horizontal gene transfer across gut microbiota members of farm animals based on homology search.</title>
        <authorList>
            <person name="Schwarzerova J."/>
            <person name="Nykrynova M."/>
            <person name="Jureckova K."/>
            <person name="Cejkova D."/>
            <person name="Rychlik I."/>
        </authorList>
    </citation>
    <scope>NUCLEOTIDE SEQUENCE [LARGE SCALE GENOMIC DNA]</scope>
    <source>
        <strain evidence="13 14">ET340</strain>
    </source>
</reference>
<proteinExistence type="inferred from homology"/>
<evidence type="ECO:0000256" key="9">
    <source>
        <dbReference type="ARBA" id="ARBA00023049"/>
    </source>
</evidence>
<evidence type="ECO:0000256" key="7">
    <source>
        <dbReference type="ARBA" id="ARBA00022833"/>
    </source>
</evidence>
<dbReference type="GO" id="GO:0008237">
    <property type="term" value="F:metallopeptidase activity"/>
    <property type="evidence" value="ECO:0007669"/>
    <property type="project" value="UniProtKB-KW"/>
</dbReference>
<evidence type="ECO:0000256" key="3">
    <source>
        <dbReference type="ARBA" id="ARBA00007931"/>
    </source>
</evidence>